<feature type="transmembrane region" description="Helical" evidence="1">
    <location>
        <begin position="88"/>
        <end position="105"/>
    </location>
</feature>
<feature type="transmembrane region" description="Helical" evidence="1">
    <location>
        <begin position="21"/>
        <end position="44"/>
    </location>
</feature>
<dbReference type="EMBL" id="JABANE010000016">
    <property type="protein sequence ID" value="NME67866.1"/>
    <property type="molecule type" value="Genomic_DNA"/>
</dbReference>
<keyword evidence="1" id="KW-0472">Membrane</keyword>
<keyword evidence="1" id="KW-0812">Transmembrane</keyword>
<evidence type="ECO:0000313" key="2">
    <source>
        <dbReference type="EMBL" id="NME67866.1"/>
    </source>
</evidence>
<protein>
    <submittedName>
        <fullName evidence="2">MerC domain-containing protein</fullName>
    </submittedName>
</protein>
<evidence type="ECO:0000313" key="3">
    <source>
        <dbReference type="Proteomes" id="UP000576082"/>
    </source>
</evidence>
<dbReference type="GO" id="GO:0016020">
    <property type="term" value="C:membrane"/>
    <property type="evidence" value="ECO:0007669"/>
    <property type="project" value="InterPro"/>
</dbReference>
<reference evidence="2 3" key="1">
    <citation type="submission" date="2020-04" db="EMBL/GenBank/DDBJ databases">
        <title>Flammeovirga sp. SR4, a novel species isolated from seawater.</title>
        <authorList>
            <person name="Wang X."/>
        </authorList>
    </citation>
    <scope>NUCLEOTIDE SEQUENCE [LARGE SCALE GENOMIC DNA]</scope>
    <source>
        <strain evidence="2 3">ATCC 23126</strain>
    </source>
</reference>
<sequence>MDLLQKRFIKYTDQIGITGSFVCLVHCIITSGIMIGSSVISHSSHHHHEHIHQLDIWGIIDISMIVVSGIAVYFSTKKCSSKETRSHIMWGSYLVYSLSMISKYFGFEPAWLSIISYAMSFVLIGSHLMNLKECKH</sequence>
<dbReference type="RefSeq" id="WP_169656190.1">
    <property type="nucleotide sequence ID" value="NZ_JABANE010000016.1"/>
</dbReference>
<name>A0A7X9P1L3_9BACT</name>
<feature type="transmembrane region" description="Helical" evidence="1">
    <location>
        <begin position="56"/>
        <end position="76"/>
    </location>
</feature>
<feature type="transmembrane region" description="Helical" evidence="1">
    <location>
        <begin position="111"/>
        <end position="131"/>
    </location>
</feature>
<keyword evidence="3" id="KW-1185">Reference proteome</keyword>
<dbReference type="Pfam" id="PF03203">
    <property type="entry name" value="MerC"/>
    <property type="match status" value="1"/>
</dbReference>
<accession>A0A7X9P1L3</accession>
<evidence type="ECO:0000256" key="1">
    <source>
        <dbReference type="SAM" id="Phobius"/>
    </source>
</evidence>
<gene>
    <name evidence="2" type="ORF">HHU12_07820</name>
</gene>
<dbReference type="InterPro" id="IPR004891">
    <property type="entry name" value="Mercury-R_MerC"/>
</dbReference>
<dbReference type="AlphaFoldDB" id="A0A7X9P1L3"/>
<organism evidence="2 3">
    <name type="scientific">Flammeovirga aprica JL-4</name>
    <dbReference type="NCBI Taxonomy" id="694437"/>
    <lineage>
        <taxon>Bacteria</taxon>
        <taxon>Pseudomonadati</taxon>
        <taxon>Bacteroidota</taxon>
        <taxon>Cytophagia</taxon>
        <taxon>Cytophagales</taxon>
        <taxon>Flammeovirgaceae</taxon>
        <taxon>Flammeovirga</taxon>
    </lineage>
</organism>
<dbReference type="Proteomes" id="UP000576082">
    <property type="component" value="Unassembled WGS sequence"/>
</dbReference>
<keyword evidence="1" id="KW-1133">Transmembrane helix</keyword>
<dbReference type="GO" id="GO:0015097">
    <property type="term" value="F:mercury ion transmembrane transporter activity"/>
    <property type="evidence" value="ECO:0007669"/>
    <property type="project" value="InterPro"/>
</dbReference>
<comment type="caution">
    <text evidence="2">The sequence shown here is derived from an EMBL/GenBank/DDBJ whole genome shotgun (WGS) entry which is preliminary data.</text>
</comment>
<proteinExistence type="predicted"/>